<dbReference type="AlphaFoldDB" id="A0A7J0FD21"/>
<feature type="region of interest" description="Disordered" evidence="1">
    <location>
        <begin position="327"/>
        <end position="409"/>
    </location>
</feature>
<dbReference type="Proteomes" id="UP000585474">
    <property type="component" value="Unassembled WGS sequence"/>
</dbReference>
<comment type="caution">
    <text evidence="2">The sequence shown here is derived from an EMBL/GenBank/DDBJ whole genome shotgun (WGS) entry which is preliminary data.</text>
</comment>
<feature type="region of interest" description="Disordered" evidence="1">
    <location>
        <begin position="229"/>
        <end position="261"/>
    </location>
</feature>
<evidence type="ECO:0000313" key="2">
    <source>
        <dbReference type="EMBL" id="GFY96149.1"/>
    </source>
</evidence>
<protein>
    <submittedName>
        <fullName evidence="2">Uncharacterized protein</fullName>
    </submittedName>
</protein>
<reference evidence="2 3" key="1">
    <citation type="submission" date="2019-07" db="EMBL/GenBank/DDBJ databases">
        <title>De Novo Assembly of kiwifruit Actinidia rufa.</title>
        <authorList>
            <person name="Sugita-Konishi S."/>
            <person name="Sato K."/>
            <person name="Mori E."/>
            <person name="Abe Y."/>
            <person name="Kisaki G."/>
            <person name="Hamano K."/>
            <person name="Suezawa K."/>
            <person name="Otani M."/>
            <person name="Fukuda T."/>
            <person name="Manabe T."/>
            <person name="Gomi K."/>
            <person name="Tabuchi M."/>
            <person name="Akimitsu K."/>
            <person name="Kataoka I."/>
        </authorList>
    </citation>
    <scope>NUCLEOTIDE SEQUENCE [LARGE SCALE GENOMIC DNA]</scope>
    <source>
        <strain evidence="3">cv. Fuchu</strain>
    </source>
</reference>
<dbReference type="EMBL" id="BJWL01000011">
    <property type="protein sequence ID" value="GFY96149.1"/>
    <property type="molecule type" value="Genomic_DNA"/>
</dbReference>
<proteinExistence type="predicted"/>
<feature type="compositionally biased region" description="Basic and acidic residues" evidence="1">
    <location>
        <begin position="30"/>
        <end position="47"/>
    </location>
</feature>
<name>A0A7J0FD21_9ERIC</name>
<evidence type="ECO:0000256" key="1">
    <source>
        <dbReference type="SAM" id="MobiDB-lite"/>
    </source>
</evidence>
<gene>
    <name evidence="2" type="ORF">Acr_11g0004550</name>
</gene>
<feature type="compositionally biased region" description="Basic and acidic residues" evidence="1">
    <location>
        <begin position="120"/>
        <end position="135"/>
    </location>
</feature>
<feature type="compositionally biased region" description="Basic and acidic residues" evidence="1">
    <location>
        <begin position="382"/>
        <end position="397"/>
    </location>
</feature>
<sequence length="409" mass="45258">MVLVRAPRDLTESGIELSLGTTIGIKAKFKSPESHRSDFGGERKPISESDQNQRVQKWRLSIPLDLSRRDEAPAPNGVKIGLQTSPHAPPEVSAQRDYSGGTNERVPKATGRGQKKRPEKRSQEGGQENRRDKKNCPRNKAQDQSSKAATTAMMAVDESDRQRGVLYTYGRSMKVTGVRHVSLKCKIRSDEALKLVEEHSRVSKGNRKCYKRRKTEGLYRLEGRAQGDALRKVRKSGQTREGATSAGCPWRSSEERDRADDNHPKIVQLSISHCTNLGLVALGLVIVPKSHPDLPLPPRKRRTERDQAGKFFSFNSSQVIRAPGVCWDREKSGRGGGGGTMTFSTLSTSEPDMMEPGKVRQQQERLPQGKRQAAGLMNKNRGAGEPREVDGEPREGGEGWAGPRRLGKG</sequence>
<accession>A0A7J0FD21</accession>
<feature type="compositionally biased region" description="Basic and acidic residues" evidence="1">
    <location>
        <begin position="252"/>
        <end position="261"/>
    </location>
</feature>
<evidence type="ECO:0000313" key="3">
    <source>
        <dbReference type="Proteomes" id="UP000585474"/>
    </source>
</evidence>
<feature type="region of interest" description="Disordered" evidence="1">
    <location>
        <begin position="27"/>
        <end position="155"/>
    </location>
</feature>
<keyword evidence="3" id="KW-1185">Reference proteome</keyword>
<organism evidence="2 3">
    <name type="scientific">Actinidia rufa</name>
    <dbReference type="NCBI Taxonomy" id="165716"/>
    <lineage>
        <taxon>Eukaryota</taxon>
        <taxon>Viridiplantae</taxon>
        <taxon>Streptophyta</taxon>
        <taxon>Embryophyta</taxon>
        <taxon>Tracheophyta</taxon>
        <taxon>Spermatophyta</taxon>
        <taxon>Magnoliopsida</taxon>
        <taxon>eudicotyledons</taxon>
        <taxon>Gunneridae</taxon>
        <taxon>Pentapetalae</taxon>
        <taxon>asterids</taxon>
        <taxon>Ericales</taxon>
        <taxon>Actinidiaceae</taxon>
        <taxon>Actinidia</taxon>
    </lineage>
</organism>